<dbReference type="AlphaFoldDB" id="A0A7R7VTL4"/>
<reference evidence="2" key="1">
    <citation type="submission" date="2021-01" db="EMBL/GenBank/DDBJ databases">
        <authorList>
            <consortium name="Aspergillus chevalieri M1 genome sequencing consortium"/>
            <person name="Kazuki M."/>
            <person name="Futagami T."/>
        </authorList>
    </citation>
    <scope>NUCLEOTIDE SEQUENCE</scope>
    <source>
        <strain evidence="2">M1</strain>
    </source>
</reference>
<feature type="compositionally biased region" description="Basic and acidic residues" evidence="1">
    <location>
        <begin position="178"/>
        <end position="190"/>
    </location>
</feature>
<evidence type="ECO:0000313" key="2">
    <source>
        <dbReference type="EMBL" id="BCR90517.1"/>
    </source>
</evidence>
<feature type="region of interest" description="Disordered" evidence="1">
    <location>
        <begin position="178"/>
        <end position="385"/>
    </location>
</feature>
<evidence type="ECO:0000256" key="1">
    <source>
        <dbReference type="SAM" id="MobiDB-lite"/>
    </source>
</evidence>
<dbReference type="KEGG" id="ache:ACHE_60403A"/>
<keyword evidence="3" id="KW-1185">Reference proteome</keyword>
<organism evidence="2 3">
    <name type="scientific">Aspergillus chevalieri</name>
    <name type="common">Eurotium chevalieri</name>
    <dbReference type="NCBI Taxonomy" id="182096"/>
    <lineage>
        <taxon>Eukaryota</taxon>
        <taxon>Fungi</taxon>
        <taxon>Dikarya</taxon>
        <taxon>Ascomycota</taxon>
        <taxon>Pezizomycotina</taxon>
        <taxon>Eurotiomycetes</taxon>
        <taxon>Eurotiomycetidae</taxon>
        <taxon>Eurotiales</taxon>
        <taxon>Aspergillaceae</taxon>
        <taxon>Aspergillus</taxon>
        <taxon>Aspergillus subgen. Aspergillus</taxon>
    </lineage>
</organism>
<reference evidence="2" key="2">
    <citation type="submission" date="2021-02" db="EMBL/GenBank/DDBJ databases">
        <title>Aspergillus chevalieri M1 genome sequence.</title>
        <authorList>
            <person name="Kadooka C."/>
            <person name="Mori K."/>
            <person name="Futagami T."/>
        </authorList>
    </citation>
    <scope>NUCLEOTIDE SEQUENCE</scope>
    <source>
        <strain evidence="2">M1</strain>
    </source>
</reference>
<feature type="compositionally biased region" description="Polar residues" evidence="1">
    <location>
        <begin position="259"/>
        <end position="269"/>
    </location>
</feature>
<sequence length="700" mass="76237">MVVFRKLFLAEKYPLQAHNQGAATCDVGLSTTDSHSELHDTQTRPLSSHTKSVKPSDSQLEVDRHFERIEKQLQELQGNLQKGPLSPKRPTSPKSQVPSRAPSQRTTQSPRHVDLLEAVFASSQRQQAQTPNQTSPLSPYNEDVAERNMTRFLQQRKPRKRSIYSRFVSALSQDDVADKNAGKHKDDFRPRSRATSIRFRNVSSGSGRTTKGHKRASSGRSDIGPKENKTASPAAQEASQPVTSARETQARDRPRLRTQRSAPNLSTDQPGSPPKGPAPSPAGSLIVPPAYKQGDSWSNTPIPDSPTLPTPGRSVKEPSPDRGTPSTADRRPSTTSRNYSLPARPTPSRKNTLKLSIDTELATRGRQGKVSHRAIQPPTPSSNDMKCNPSIAEIMNSPLPSATPTSMSPLPSANPKVAEIMDMFRQAYTSTKAISPHPTFETLQDAIVREINSHEAFQRVPVPEQGPAFTPSPNQQSFDSVTKPPKTAAPGKDGQFSKLIKPTSFMKHRRNSDARRSISTSVPSKVLGRVSTSGSRRRHTDAPPPSPSLLDTPPLPQGTRNEMPPVYTDIPLRSQTASPGASNKKRSVSISKSLAPSQSVNTLSSHGSSSNTAPSVYCLRAQTSASSGDGCNSYFSDDGDDDVLHLPSPGFEPRQQNYDAASGNAYRPMNWQTSSTRNVISPCSSNSGYWAREMRSVETC</sequence>
<feature type="compositionally biased region" description="Polar residues" evidence="1">
    <location>
        <begin position="92"/>
        <end position="110"/>
    </location>
</feature>
<feature type="compositionally biased region" description="Polar residues" evidence="1">
    <location>
        <begin position="471"/>
        <end position="480"/>
    </location>
</feature>
<dbReference type="GeneID" id="66984875"/>
<protein>
    <submittedName>
        <fullName evidence="2">Uncharacterized protein</fullName>
    </submittedName>
</protein>
<feature type="region of interest" description="Disordered" evidence="1">
    <location>
        <begin position="77"/>
        <end position="142"/>
    </location>
</feature>
<feature type="region of interest" description="Disordered" evidence="1">
    <location>
        <begin position="33"/>
        <end position="61"/>
    </location>
</feature>
<accession>A0A7R7VTL4</accession>
<gene>
    <name evidence="2" type="ORF">ACHE_60403A</name>
</gene>
<evidence type="ECO:0000313" key="3">
    <source>
        <dbReference type="Proteomes" id="UP000637239"/>
    </source>
</evidence>
<feature type="compositionally biased region" description="Pro residues" evidence="1">
    <location>
        <begin position="271"/>
        <end position="280"/>
    </location>
</feature>
<dbReference type="Proteomes" id="UP000637239">
    <property type="component" value="Chromosome 6"/>
</dbReference>
<feature type="compositionally biased region" description="Polar residues" evidence="1">
    <location>
        <begin position="43"/>
        <end position="59"/>
    </location>
</feature>
<dbReference type="EMBL" id="AP024421">
    <property type="protein sequence ID" value="BCR90517.1"/>
    <property type="molecule type" value="Genomic_DNA"/>
</dbReference>
<dbReference type="RefSeq" id="XP_043139039.1">
    <property type="nucleotide sequence ID" value="XM_043281573.1"/>
</dbReference>
<proteinExistence type="predicted"/>
<name>A0A7R7VTL4_ASPCH</name>
<feature type="compositionally biased region" description="Polar residues" evidence="1">
    <location>
        <begin position="121"/>
        <end position="138"/>
    </location>
</feature>
<feature type="compositionally biased region" description="Polar residues" evidence="1">
    <location>
        <begin position="230"/>
        <end position="247"/>
    </location>
</feature>
<feature type="region of interest" description="Disordered" evidence="1">
    <location>
        <begin position="463"/>
        <end position="593"/>
    </location>
</feature>